<gene>
    <name evidence="2" type="ORF">PoB_004039800</name>
</gene>
<dbReference type="Gene3D" id="1.10.510.10">
    <property type="entry name" value="Transferase(Phosphotransferase) domain 1"/>
    <property type="match status" value="1"/>
</dbReference>
<reference evidence="2 3" key="1">
    <citation type="journal article" date="2021" name="Elife">
        <title>Chloroplast acquisition without the gene transfer in kleptoplastic sea slugs, Plakobranchus ocellatus.</title>
        <authorList>
            <person name="Maeda T."/>
            <person name="Takahashi S."/>
            <person name="Yoshida T."/>
            <person name="Shimamura S."/>
            <person name="Takaki Y."/>
            <person name="Nagai Y."/>
            <person name="Toyoda A."/>
            <person name="Suzuki Y."/>
            <person name="Arimoto A."/>
            <person name="Ishii H."/>
            <person name="Satoh N."/>
            <person name="Nishiyama T."/>
            <person name="Hasebe M."/>
            <person name="Maruyama T."/>
            <person name="Minagawa J."/>
            <person name="Obokata J."/>
            <person name="Shigenobu S."/>
        </authorList>
    </citation>
    <scope>NUCLEOTIDE SEQUENCE [LARGE SCALE GENOMIC DNA]</scope>
</reference>
<comment type="caution">
    <text evidence="2">The sequence shown here is derived from an EMBL/GenBank/DDBJ whole genome shotgun (WGS) entry which is preliminary data.</text>
</comment>
<sequence>MYQTLFEEKLKSTGEIHTYTRYMKEPEDEDHQQLFELISRLLTYEPSQRFTLRQAMRHAFFLPYQRDQASHRGLDGRDPARSNSASDRCRSHSLSR</sequence>
<evidence type="ECO:0000313" key="3">
    <source>
        <dbReference type="Proteomes" id="UP000735302"/>
    </source>
</evidence>
<dbReference type="InterPro" id="IPR011009">
    <property type="entry name" value="Kinase-like_dom_sf"/>
</dbReference>
<keyword evidence="3" id="KW-1185">Reference proteome</keyword>
<accession>A0AAV4B471</accession>
<keyword evidence="2" id="KW-0418">Kinase</keyword>
<dbReference type="Proteomes" id="UP000735302">
    <property type="component" value="Unassembled WGS sequence"/>
</dbReference>
<evidence type="ECO:0000256" key="1">
    <source>
        <dbReference type="SAM" id="MobiDB-lite"/>
    </source>
</evidence>
<feature type="compositionally biased region" description="Basic and acidic residues" evidence="1">
    <location>
        <begin position="70"/>
        <end position="80"/>
    </location>
</feature>
<name>A0AAV4B471_9GAST</name>
<proteinExistence type="predicted"/>
<dbReference type="EMBL" id="BLXT01004515">
    <property type="protein sequence ID" value="GFO13893.1"/>
    <property type="molecule type" value="Genomic_DNA"/>
</dbReference>
<dbReference type="SUPFAM" id="SSF56112">
    <property type="entry name" value="Protein kinase-like (PK-like)"/>
    <property type="match status" value="1"/>
</dbReference>
<feature type="region of interest" description="Disordered" evidence="1">
    <location>
        <begin position="70"/>
        <end position="96"/>
    </location>
</feature>
<dbReference type="AlphaFoldDB" id="A0AAV4B471"/>
<protein>
    <submittedName>
        <fullName evidence="2">Serine/threonine-protein kinase doa</fullName>
    </submittedName>
</protein>
<organism evidence="2 3">
    <name type="scientific">Plakobranchus ocellatus</name>
    <dbReference type="NCBI Taxonomy" id="259542"/>
    <lineage>
        <taxon>Eukaryota</taxon>
        <taxon>Metazoa</taxon>
        <taxon>Spiralia</taxon>
        <taxon>Lophotrochozoa</taxon>
        <taxon>Mollusca</taxon>
        <taxon>Gastropoda</taxon>
        <taxon>Heterobranchia</taxon>
        <taxon>Euthyneura</taxon>
        <taxon>Panpulmonata</taxon>
        <taxon>Sacoglossa</taxon>
        <taxon>Placobranchoidea</taxon>
        <taxon>Plakobranchidae</taxon>
        <taxon>Plakobranchus</taxon>
    </lineage>
</organism>
<feature type="compositionally biased region" description="Polar residues" evidence="1">
    <location>
        <begin position="81"/>
        <end position="90"/>
    </location>
</feature>
<keyword evidence="2" id="KW-0808">Transferase</keyword>
<evidence type="ECO:0000313" key="2">
    <source>
        <dbReference type="EMBL" id="GFO13893.1"/>
    </source>
</evidence>
<dbReference type="GO" id="GO:0016301">
    <property type="term" value="F:kinase activity"/>
    <property type="evidence" value="ECO:0007669"/>
    <property type="project" value="UniProtKB-KW"/>
</dbReference>